<name>A0ABX9JKV8_9BACT</name>
<reference evidence="2 3" key="1">
    <citation type="submission" date="2018-08" db="EMBL/GenBank/DDBJ databases">
        <title>Genomic Encyclopedia of Archaeal and Bacterial Type Strains, Phase II (KMG-II): from individual species to whole genera.</title>
        <authorList>
            <person name="Goeker M."/>
        </authorList>
    </citation>
    <scope>NUCLEOTIDE SEQUENCE [LARGE SCALE GENOMIC DNA]</scope>
    <source>
        <strain evidence="2 3">DSM 2261</strain>
    </source>
</reference>
<sequence>MGVGSWRVARVLRVMVHEWSAGVARNSGLTVIMIAGEGERVMGSVLRMFSSLGTMDGPGVGGAARRRSPSVAAPTGTVALVFTDVQGSTRLWERCSGGMRTALDVHDRVLRALLAEHGGYEVKTQGDSFMVAFASAVGAVRWCLEAQQALLRAPWPEELLAEPDAAEEKGPGGWVHRGLRVRMGVHLGEPECRLDEQKGEVDYIGRMVNVAARVASAGQGGQVLVSGVAWARVEGALEALGQPRVHPLGEYQLEGIEEAVPLVEVQPAALAERRFEALRVQRVLRGQVPAETGELIGRREELAALRRCFDTQARLVTLLGPGGMGKSRLATRFGNLELEARTWEGGVWMCELTDAATVGDICHAMGQALGVALTRSGEDSEPAERLGRALAGRGDVLVILDNVEHVIQLLPATLGRWRALAPRARFLVTSRESLLLPEERVIDLEPLQVPEEGETRPELLGRCDAMRLFVQRARAVRGSFELTEAEAPLVADIVRKLDGIPLAIELAAARTNLLGVSQIQERLSRRFELLRGARRDGSARQSTLWGAIDWSWNLLEPAERAALAQCSVFRGGFSLEAAEAVLVFPPGGPDVMEIIHSLRSKSLLRAYAPDGLPGELRLGLYESIRQYASSRLAERGEGATLAARHASCYLAMARRLSARMRGEGGELAFRRLSLERENLLAACDNALAVVPATEGSVERALGALLALEPDVTARGPVGITLSRLDRALELASTVDVEPQLRAEALAVRGRTHHGAGQLAAAWRDLEAARSAFAALEAMDRTKRVLVDLSIVARDEGDMGTAWELVQEAQELPSLGDRWLDAYAVGNLGILELGRHGAGAALPHLRTALELFRAVGDVAFEVGFLTNQAMAIGEGGGTSEAVALLEEAMEKASRVGDRSGHALARVNLGCFLLDAGRAAEAREHLEGAVRMGRQLGMRILEGVALGELGRALVALGALEAARVRLSESISLLDRVSRWHALRFTAHLASVQAALGELVAAREGFASLEVTPELRDDAVLRELSSLLRASLDLAEATRAAPGSEAGMKYLAEARRRVDRARGAPAEAASSDLREALRVLGRNVLDAQGDTAQA</sequence>
<protein>
    <submittedName>
        <fullName evidence="2">ATPase</fullName>
    </submittedName>
</protein>
<dbReference type="SUPFAM" id="SSF55073">
    <property type="entry name" value="Nucleotide cyclase"/>
    <property type="match status" value="1"/>
</dbReference>
<dbReference type="InterPro" id="IPR011990">
    <property type="entry name" value="TPR-like_helical_dom_sf"/>
</dbReference>
<dbReference type="Gene3D" id="3.30.70.1230">
    <property type="entry name" value="Nucleotide cyclase"/>
    <property type="match status" value="1"/>
</dbReference>
<dbReference type="EMBL" id="QUMU01000024">
    <property type="protein sequence ID" value="REG15466.1"/>
    <property type="molecule type" value="Genomic_DNA"/>
</dbReference>
<dbReference type="PANTHER" id="PTHR47691">
    <property type="entry name" value="REGULATOR-RELATED"/>
    <property type="match status" value="1"/>
</dbReference>
<dbReference type="SUPFAM" id="SSF52540">
    <property type="entry name" value="P-loop containing nucleoside triphosphate hydrolases"/>
    <property type="match status" value="1"/>
</dbReference>
<dbReference type="SMART" id="SM00044">
    <property type="entry name" value="CYCc"/>
    <property type="match status" value="1"/>
</dbReference>
<dbReference type="InterPro" id="IPR001054">
    <property type="entry name" value="A/G_cyclase"/>
</dbReference>
<dbReference type="Gene3D" id="1.25.40.10">
    <property type="entry name" value="Tetratricopeptide repeat domain"/>
    <property type="match status" value="1"/>
</dbReference>
<dbReference type="Pfam" id="PF13401">
    <property type="entry name" value="AAA_22"/>
    <property type="match status" value="1"/>
</dbReference>
<evidence type="ECO:0000313" key="2">
    <source>
        <dbReference type="EMBL" id="REG15466.1"/>
    </source>
</evidence>
<evidence type="ECO:0000259" key="1">
    <source>
        <dbReference type="PROSITE" id="PS50125"/>
    </source>
</evidence>
<dbReference type="PROSITE" id="PS50125">
    <property type="entry name" value="GUANYLATE_CYCLASE_2"/>
    <property type="match status" value="1"/>
</dbReference>
<dbReference type="InterPro" id="IPR027417">
    <property type="entry name" value="P-loop_NTPase"/>
</dbReference>
<dbReference type="Gene3D" id="3.40.50.300">
    <property type="entry name" value="P-loop containing nucleotide triphosphate hydrolases"/>
    <property type="match status" value="1"/>
</dbReference>
<keyword evidence="3" id="KW-1185">Reference proteome</keyword>
<dbReference type="Proteomes" id="UP000256345">
    <property type="component" value="Unassembled WGS sequence"/>
</dbReference>
<dbReference type="InterPro" id="IPR029787">
    <property type="entry name" value="Nucleotide_cyclase"/>
</dbReference>
<evidence type="ECO:0000313" key="3">
    <source>
        <dbReference type="Proteomes" id="UP000256345"/>
    </source>
</evidence>
<organism evidence="2 3">
    <name type="scientific">Archangium gephyra</name>
    <dbReference type="NCBI Taxonomy" id="48"/>
    <lineage>
        <taxon>Bacteria</taxon>
        <taxon>Pseudomonadati</taxon>
        <taxon>Myxococcota</taxon>
        <taxon>Myxococcia</taxon>
        <taxon>Myxococcales</taxon>
        <taxon>Cystobacterineae</taxon>
        <taxon>Archangiaceae</taxon>
        <taxon>Archangium</taxon>
    </lineage>
</organism>
<dbReference type="PANTHER" id="PTHR47691:SF3">
    <property type="entry name" value="HTH-TYPE TRANSCRIPTIONAL REGULATOR RV0890C-RELATED"/>
    <property type="match status" value="1"/>
</dbReference>
<dbReference type="CDD" id="cd07302">
    <property type="entry name" value="CHD"/>
    <property type="match status" value="1"/>
</dbReference>
<proteinExistence type="predicted"/>
<dbReference type="SUPFAM" id="SSF48452">
    <property type="entry name" value="TPR-like"/>
    <property type="match status" value="1"/>
</dbReference>
<gene>
    <name evidence="2" type="ORF">ATI61_12451</name>
</gene>
<dbReference type="Pfam" id="PF00211">
    <property type="entry name" value="Guanylate_cyc"/>
    <property type="match status" value="1"/>
</dbReference>
<comment type="caution">
    <text evidence="2">The sequence shown here is derived from an EMBL/GenBank/DDBJ whole genome shotgun (WGS) entry which is preliminary data.</text>
</comment>
<feature type="domain" description="Guanylate cyclase" evidence="1">
    <location>
        <begin position="79"/>
        <end position="215"/>
    </location>
</feature>
<accession>A0ABX9JKV8</accession>
<dbReference type="InterPro" id="IPR049945">
    <property type="entry name" value="AAA_22"/>
</dbReference>